<protein>
    <submittedName>
        <fullName evidence="3">Rhs-family protein</fullName>
    </submittedName>
</protein>
<dbReference type="AlphaFoldDB" id="A0A3B1BMN5"/>
<reference evidence="3" key="1">
    <citation type="submission" date="2018-06" db="EMBL/GenBank/DDBJ databases">
        <authorList>
            <person name="Zhirakovskaya E."/>
        </authorList>
    </citation>
    <scope>NUCLEOTIDE SEQUENCE</scope>
</reference>
<dbReference type="NCBIfam" id="TIGR03696">
    <property type="entry name" value="Rhs_assc_core"/>
    <property type="match status" value="1"/>
</dbReference>
<proteinExistence type="predicted"/>
<evidence type="ECO:0000313" key="3">
    <source>
        <dbReference type="EMBL" id="VAX12728.1"/>
    </source>
</evidence>
<accession>A0A3B1BMN5</accession>
<evidence type="ECO:0000259" key="2">
    <source>
        <dbReference type="Pfam" id="PF25023"/>
    </source>
</evidence>
<sequence>APQVPLSLAVATTHFRYNPPANRLLTTGNTSTGASFTYDAQGQTINKNGTPYSWDYEHRLISQGSDQYFYDGVGNRLKAIHNGITTKYIYDARGHLIAEADASNAITRYYIYGAGLLAMVKNNNVYTYHHNAIGSTVAITNNSKTIINAYSYTPYGQIVDQKETIPQPFKYVGKYGVMTEAHGLYYMRARYYDPSTGRFISEDPKGFEGGQVNLYAYVGGNPVIFVDPNGLTKLGDFGRGLGIILFTNVPRVDSAIEKRLVENYFIGNGDDFYLTPSETIRFRQNPGSTEFDFGIGHVSDPLASGLLDRYDFNAGNRKFYPEAATRIAGAIGPLLGGKDFNVYTALGK</sequence>
<dbReference type="Gene3D" id="2.180.10.10">
    <property type="entry name" value="RHS repeat-associated core"/>
    <property type="match status" value="1"/>
</dbReference>
<dbReference type="InterPro" id="IPR006530">
    <property type="entry name" value="YD"/>
</dbReference>
<dbReference type="InterPro" id="IPR050708">
    <property type="entry name" value="T6SS_VgrG/RHS"/>
</dbReference>
<feature type="domain" description="Teneurin-like YD-shell" evidence="2">
    <location>
        <begin position="109"/>
        <end position="208"/>
    </location>
</feature>
<dbReference type="Pfam" id="PF25023">
    <property type="entry name" value="TEN_YD-shell"/>
    <property type="match status" value="1"/>
</dbReference>
<dbReference type="EMBL" id="UOFZ01000061">
    <property type="protein sequence ID" value="VAX12728.1"/>
    <property type="molecule type" value="Genomic_DNA"/>
</dbReference>
<name>A0A3B1BMN5_9ZZZZ</name>
<dbReference type="PANTHER" id="PTHR32305">
    <property type="match status" value="1"/>
</dbReference>
<feature type="non-terminal residue" evidence="3">
    <location>
        <position position="1"/>
    </location>
</feature>
<keyword evidence="1" id="KW-0677">Repeat</keyword>
<dbReference type="PANTHER" id="PTHR32305:SF15">
    <property type="entry name" value="PROTEIN RHSA-RELATED"/>
    <property type="match status" value="1"/>
</dbReference>
<dbReference type="NCBIfam" id="TIGR01643">
    <property type="entry name" value="YD_repeat_2x"/>
    <property type="match status" value="1"/>
</dbReference>
<evidence type="ECO:0000256" key="1">
    <source>
        <dbReference type="ARBA" id="ARBA00022737"/>
    </source>
</evidence>
<organism evidence="3">
    <name type="scientific">hydrothermal vent metagenome</name>
    <dbReference type="NCBI Taxonomy" id="652676"/>
    <lineage>
        <taxon>unclassified sequences</taxon>
        <taxon>metagenomes</taxon>
        <taxon>ecological metagenomes</taxon>
    </lineage>
</organism>
<dbReference type="InterPro" id="IPR056823">
    <property type="entry name" value="TEN-like_YD-shell"/>
</dbReference>
<dbReference type="InterPro" id="IPR022385">
    <property type="entry name" value="Rhs_assc_core"/>
</dbReference>
<gene>
    <name evidence="3" type="ORF">MNBD_GAMMA24-808</name>
</gene>